<keyword evidence="2" id="KW-1185">Reference proteome</keyword>
<organism evidence="1 2">
    <name type="scientific">Lactiplantibacillus paraplantarum</name>
    <dbReference type="NCBI Taxonomy" id="60520"/>
    <lineage>
        <taxon>Bacteria</taxon>
        <taxon>Bacillati</taxon>
        <taxon>Bacillota</taxon>
        <taxon>Bacilli</taxon>
        <taxon>Lactobacillales</taxon>
        <taxon>Lactobacillaceae</taxon>
        <taxon>Lactiplantibacillus</taxon>
    </lineage>
</organism>
<dbReference type="EMBL" id="BDOR01000055">
    <property type="protein sequence ID" value="GBF03794.1"/>
    <property type="molecule type" value="Genomic_DNA"/>
</dbReference>
<name>A0ABQ0NFJ9_9LACO</name>
<protein>
    <submittedName>
        <fullName evidence="1">TetR family transcriptional regulator</fullName>
    </submittedName>
</protein>
<reference evidence="1 2" key="1">
    <citation type="submission" date="2017-04" db="EMBL/GenBank/DDBJ databases">
        <title>In vitro and in silico characterization of Lactobacillus paraplantarum D2-1, a starter culture for soymilk fermentation.</title>
        <authorList>
            <person name="Endo A."/>
            <person name="Sasaki F."/>
            <person name="Maeno S."/>
            <person name="Kanesaki Y."/>
            <person name="Kubota E."/>
            <person name="Torres G.A."/>
            <person name="Tomita S."/>
            <person name="Nakagawa J."/>
        </authorList>
    </citation>
    <scope>NUCLEOTIDE SEQUENCE [LARGE SCALE GENOMIC DNA]</scope>
    <source>
        <strain evidence="1 2">D2-1</strain>
    </source>
</reference>
<gene>
    <name evidence="1" type="ORF">LPPLD21_03365</name>
</gene>
<accession>A0ABQ0NFJ9</accession>
<dbReference type="RefSeq" id="WP_225366535.1">
    <property type="nucleotide sequence ID" value="NZ_BDOR01000055.1"/>
</dbReference>
<dbReference type="Proteomes" id="UP000236162">
    <property type="component" value="Unassembled WGS sequence"/>
</dbReference>
<comment type="caution">
    <text evidence="1">The sequence shown here is derived from an EMBL/GenBank/DDBJ whole genome shotgun (WGS) entry which is preliminary data.</text>
</comment>
<proteinExistence type="predicted"/>
<evidence type="ECO:0000313" key="2">
    <source>
        <dbReference type="Proteomes" id="UP000236162"/>
    </source>
</evidence>
<sequence length="69" mass="7830">MSKYPNTFLMAAVILKGQANNQITDEQSSMSLAQSLLEARIGLQTRLRQGSQPDIQQRQQAWLTFLARH</sequence>
<evidence type="ECO:0000313" key="1">
    <source>
        <dbReference type="EMBL" id="GBF03794.1"/>
    </source>
</evidence>